<evidence type="ECO:0000313" key="1">
    <source>
        <dbReference type="EMBL" id="KAJ2801469.1"/>
    </source>
</evidence>
<sequence length="331" mass="35176">MMFKLATIAALVGAAAAHMAIIKPCGRYNPNCAAHPPLPVGKAMDVDVKNPLSSSAKPNDVQPLCKYTTPWAAPAATWTAGQSVTVEFQRGGAAHGGGHCQFSMSYDGGKTFAVIHEELRHCFFTGAASSNDATVLQYTFNLPKDLPSSNSAIFVWSWVNAMGNREFYMNCADVAIKGTSQSYTGKKMTIANYPGYPTIPEFRGNYDTGLDLYKNQPMITVTGNGNYVQQPIVPPPVVPPVPQPAVPTRVYQPAKFVFSSASESSAAPTPTAPAPVAPAPQPGAVCTHGTYQCSADAVGFRICVFGKWTALIRCGKGTKCKRPLLGDVYCG</sequence>
<dbReference type="Proteomes" id="UP001140087">
    <property type="component" value="Unassembled WGS sequence"/>
</dbReference>
<accession>A0ACC1L5A5</accession>
<reference evidence="1" key="1">
    <citation type="submission" date="2022-07" db="EMBL/GenBank/DDBJ databases">
        <title>Phylogenomic reconstructions and comparative analyses of Kickxellomycotina fungi.</title>
        <authorList>
            <person name="Reynolds N.K."/>
            <person name="Stajich J.E."/>
            <person name="Barry K."/>
            <person name="Grigoriev I.V."/>
            <person name="Crous P."/>
            <person name="Smith M.E."/>
        </authorList>
    </citation>
    <scope>NUCLEOTIDE SEQUENCE</scope>
    <source>
        <strain evidence="1">BCRC 34780</strain>
    </source>
</reference>
<keyword evidence="2" id="KW-1185">Reference proteome</keyword>
<protein>
    <submittedName>
        <fullName evidence="1">Uncharacterized protein</fullName>
    </submittedName>
</protein>
<name>A0ACC1L5A5_9FUNG</name>
<evidence type="ECO:0000313" key="2">
    <source>
        <dbReference type="Proteomes" id="UP001140087"/>
    </source>
</evidence>
<organism evidence="1 2">
    <name type="scientific">Coemansia helicoidea</name>
    <dbReference type="NCBI Taxonomy" id="1286919"/>
    <lineage>
        <taxon>Eukaryota</taxon>
        <taxon>Fungi</taxon>
        <taxon>Fungi incertae sedis</taxon>
        <taxon>Zoopagomycota</taxon>
        <taxon>Kickxellomycotina</taxon>
        <taxon>Kickxellomycetes</taxon>
        <taxon>Kickxellales</taxon>
        <taxon>Kickxellaceae</taxon>
        <taxon>Coemansia</taxon>
    </lineage>
</organism>
<gene>
    <name evidence="1" type="ORF">H4R21_002784</name>
</gene>
<comment type="caution">
    <text evidence="1">The sequence shown here is derived from an EMBL/GenBank/DDBJ whole genome shotgun (WGS) entry which is preliminary data.</text>
</comment>
<dbReference type="EMBL" id="JANBUN010000767">
    <property type="protein sequence ID" value="KAJ2801469.1"/>
    <property type="molecule type" value="Genomic_DNA"/>
</dbReference>
<proteinExistence type="predicted"/>